<gene>
    <name evidence="1" type="ORF">MNBD_DELTA01-1518</name>
</gene>
<dbReference type="InterPro" id="IPR036513">
    <property type="entry name" value="STAS_dom_sf"/>
</dbReference>
<reference evidence="1" key="1">
    <citation type="submission" date="2018-06" db="EMBL/GenBank/DDBJ databases">
        <authorList>
            <person name="Zhirakovskaya E."/>
        </authorList>
    </citation>
    <scope>NUCLEOTIDE SEQUENCE</scope>
</reference>
<organism evidence="1">
    <name type="scientific">hydrothermal vent metagenome</name>
    <dbReference type="NCBI Taxonomy" id="652676"/>
    <lineage>
        <taxon>unclassified sequences</taxon>
        <taxon>metagenomes</taxon>
        <taxon>ecological metagenomes</taxon>
    </lineage>
</organism>
<dbReference type="SUPFAM" id="SSF52091">
    <property type="entry name" value="SpoIIaa-like"/>
    <property type="match status" value="1"/>
</dbReference>
<evidence type="ECO:0000313" key="1">
    <source>
        <dbReference type="EMBL" id="VAV83282.1"/>
    </source>
</evidence>
<dbReference type="Gene3D" id="3.30.750.24">
    <property type="entry name" value="STAS domain"/>
    <property type="match status" value="1"/>
</dbReference>
<evidence type="ECO:0008006" key="2">
    <source>
        <dbReference type="Google" id="ProtNLM"/>
    </source>
</evidence>
<sequence>MFKVNCRRDEMIVVADLEGVFDDESEDEIAKLSTGCAPTGDDCVIWNFKGVTDLTSSGIAILINACNDLEKNYEKDKNEKTGRCNEEGTKAFSRTKLSNLRPRVIDALTVHKLVDAFDIHPDELAAVKQIRMDLEKRGDGDAFTRLFERIDVRLKACFKEFREGGRTPDISCVFAADVTTLSRCGIFLHTEHLHFAGSVLDVELTLYDDDDGGTGNVYHKDAETISVNFVGKVVWIADEQKQADIYPGMALSIVSMEEDVKNMLEGYLASRGV</sequence>
<proteinExistence type="predicted"/>
<accession>A0A3B0QSS8</accession>
<protein>
    <recommendedName>
        <fullName evidence="2">STAS domain-containing protein</fullName>
    </recommendedName>
</protein>
<dbReference type="EMBL" id="UOEA01000037">
    <property type="protein sequence ID" value="VAV83282.1"/>
    <property type="molecule type" value="Genomic_DNA"/>
</dbReference>
<dbReference type="Gene3D" id="2.40.10.220">
    <property type="entry name" value="predicted glycosyltransferase like domains"/>
    <property type="match status" value="1"/>
</dbReference>
<name>A0A3B0QSS8_9ZZZZ</name>
<dbReference type="AlphaFoldDB" id="A0A3B0QSS8"/>